<dbReference type="PRINTS" id="PR00420">
    <property type="entry name" value="RNGMNOXGNASE"/>
</dbReference>
<dbReference type="InterPro" id="IPR036188">
    <property type="entry name" value="FAD/NAD-bd_sf"/>
</dbReference>
<dbReference type="InterPro" id="IPR050816">
    <property type="entry name" value="Flavin-dep_Halogenase_NPB"/>
</dbReference>
<organism evidence="3 4">
    <name type="scientific">Virgisporangium aurantiacum</name>
    <dbReference type="NCBI Taxonomy" id="175570"/>
    <lineage>
        <taxon>Bacteria</taxon>
        <taxon>Bacillati</taxon>
        <taxon>Actinomycetota</taxon>
        <taxon>Actinomycetes</taxon>
        <taxon>Micromonosporales</taxon>
        <taxon>Micromonosporaceae</taxon>
        <taxon>Virgisporangium</taxon>
    </lineage>
</organism>
<name>A0A8J4DZ19_9ACTN</name>
<accession>A0A8J4DZ19</accession>
<dbReference type="RefSeq" id="WP_203992431.1">
    <property type="nucleotide sequence ID" value="NZ_BOPG01000019.1"/>
</dbReference>
<evidence type="ECO:0000256" key="1">
    <source>
        <dbReference type="ARBA" id="ARBA00038396"/>
    </source>
</evidence>
<feature type="domain" description="FAD-binding" evidence="2">
    <location>
        <begin position="4"/>
        <end position="323"/>
    </location>
</feature>
<dbReference type="InterPro" id="IPR002938">
    <property type="entry name" value="FAD-bd"/>
</dbReference>
<comment type="caution">
    <text evidence="3">The sequence shown here is derived from an EMBL/GenBank/DDBJ whole genome shotgun (WGS) entry which is preliminary data.</text>
</comment>
<dbReference type="EMBL" id="BOPG01000019">
    <property type="protein sequence ID" value="GIJ55509.1"/>
    <property type="molecule type" value="Genomic_DNA"/>
</dbReference>
<evidence type="ECO:0000259" key="2">
    <source>
        <dbReference type="Pfam" id="PF01494"/>
    </source>
</evidence>
<dbReference type="SUPFAM" id="SSF51905">
    <property type="entry name" value="FAD/NAD(P)-binding domain"/>
    <property type="match status" value="1"/>
</dbReference>
<protein>
    <recommendedName>
        <fullName evidence="2">FAD-binding domain-containing protein</fullName>
    </recommendedName>
</protein>
<dbReference type="GO" id="GO:0071949">
    <property type="term" value="F:FAD binding"/>
    <property type="evidence" value="ECO:0007669"/>
    <property type="project" value="InterPro"/>
</dbReference>
<keyword evidence="4" id="KW-1185">Reference proteome</keyword>
<evidence type="ECO:0000313" key="4">
    <source>
        <dbReference type="Proteomes" id="UP000612585"/>
    </source>
</evidence>
<dbReference type="AlphaFoldDB" id="A0A8J4DZ19"/>
<gene>
    <name evidence="3" type="ORF">Vau01_030250</name>
</gene>
<dbReference type="Pfam" id="PF01494">
    <property type="entry name" value="FAD_binding_3"/>
    <property type="match status" value="1"/>
</dbReference>
<sequence>MSGYDVAVVGAGPAGSATARWLARAGQRVVLLERSRFDAPRVGESLAPATNGLLRELGVWQDFTALAPVPSHGTRSVWGGPVPASNSHLVNPYGCGWHVDRLAFDRMLASAAVSAGVELRLGVACRRVERDDAGWSLSTGGGRLRARILVDATGRAASIGRRLGGRRIVFDRLVAIAAMFEGDADGYVLVETVPDGWWYSAPTPPGHALAMLMTDGDLCRPAVAPDRWQALLAGAPVTAARLAATRPQWGPRVFPAPSQRLHRVACDAPWLAVGDAALAVDPISGSGVVRALRTSRAAAEAVLAMLDGTEPSALAAYEAERDRECTTYLHERALYYGAERRWDAAPFWRRRTSVLPSRPLLVG</sequence>
<comment type="similarity">
    <text evidence="1">Belongs to the flavin-dependent halogenase family. Bacterial tryptophan halogenase subfamily.</text>
</comment>
<dbReference type="PANTHER" id="PTHR43747">
    <property type="entry name" value="FAD-BINDING PROTEIN"/>
    <property type="match status" value="1"/>
</dbReference>
<dbReference type="Proteomes" id="UP000612585">
    <property type="component" value="Unassembled WGS sequence"/>
</dbReference>
<dbReference type="PANTHER" id="PTHR43747:SF1">
    <property type="entry name" value="SLR1998 PROTEIN"/>
    <property type="match status" value="1"/>
</dbReference>
<dbReference type="Gene3D" id="3.30.9.100">
    <property type="match status" value="1"/>
</dbReference>
<dbReference type="Gene3D" id="3.50.50.60">
    <property type="entry name" value="FAD/NAD(P)-binding domain"/>
    <property type="match status" value="1"/>
</dbReference>
<evidence type="ECO:0000313" key="3">
    <source>
        <dbReference type="EMBL" id="GIJ55509.1"/>
    </source>
</evidence>
<reference evidence="3" key="1">
    <citation type="submission" date="2021-01" db="EMBL/GenBank/DDBJ databases">
        <title>Whole genome shotgun sequence of Virgisporangium aurantiacum NBRC 16421.</title>
        <authorList>
            <person name="Komaki H."/>
            <person name="Tamura T."/>
        </authorList>
    </citation>
    <scope>NUCLEOTIDE SEQUENCE</scope>
    <source>
        <strain evidence="3">NBRC 16421</strain>
    </source>
</reference>
<proteinExistence type="inferred from homology"/>